<feature type="transmembrane region" description="Helical" evidence="1">
    <location>
        <begin position="48"/>
        <end position="67"/>
    </location>
</feature>
<dbReference type="EMBL" id="BMNM01000016">
    <property type="protein sequence ID" value="GGI87068.1"/>
    <property type="molecule type" value="Genomic_DNA"/>
</dbReference>
<sequence length="183" mass="20415">MNTMSVNTGGIQDYVRYVYVLSLVSALAMAIAVDYVLTELWIYGTADLTILVITPVFMFMISMLVVSSISMVKQLKGNFGKMSTKAKALMMTYISFFIVALVYFTYISVIHYAGLGLTVSDPQLVGDHYLGFGLALYDAGLLTTSWQLTEDLMNNKFSTLYRFFVKMFKSDDENNDGGTIVVK</sequence>
<reference evidence="2" key="1">
    <citation type="journal article" date="2014" name="Int. J. Syst. Evol. Microbiol.">
        <title>Complete genome sequence of Corynebacterium casei LMG S-19264T (=DSM 44701T), isolated from a smear-ripened cheese.</title>
        <authorList>
            <consortium name="US DOE Joint Genome Institute (JGI-PGF)"/>
            <person name="Walter F."/>
            <person name="Albersmeier A."/>
            <person name="Kalinowski J."/>
            <person name="Ruckert C."/>
        </authorList>
    </citation>
    <scope>NUCLEOTIDE SEQUENCE</scope>
    <source>
        <strain evidence="2">JCM 11219</strain>
    </source>
</reference>
<evidence type="ECO:0000256" key="1">
    <source>
        <dbReference type="SAM" id="Phobius"/>
    </source>
</evidence>
<comment type="caution">
    <text evidence="2">The sequence shown here is derived from an EMBL/GenBank/DDBJ whole genome shotgun (WGS) entry which is preliminary data.</text>
</comment>
<organism evidence="2 3">
    <name type="scientific">Vulcanisaeta souniana JCM 11219</name>
    <dbReference type="NCBI Taxonomy" id="1293586"/>
    <lineage>
        <taxon>Archaea</taxon>
        <taxon>Thermoproteota</taxon>
        <taxon>Thermoprotei</taxon>
        <taxon>Thermoproteales</taxon>
        <taxon>Thermoproteaceae</taxon>
        <taxon>Vulcanisaeta</taxon>
    </lineage>
</organism>
<reference evidence="2" key="2">
    <citation type="submission" date="2020-09" db="EMBL/GenBank/DDBJ databases">
        <authorList>
            <person name="Sun Q."/>
            <person name="Ohkuma M."/>
        </authorList>
    </citation>
    <scope>NUCLEOTIDE SEQUENCE</scope>
    <source>
        <strain evidence="2">JCM 11219</strain>
    </source>
</reference>
<evidence type="ECO:0000313" key="2">
    <source>
        <dbReference type="EMBL" id="GGI87068.1"/>
    </source>
</evidence>
<evidence type="ECO:0000313" key="3">
    <source>
        <dbReference type="Proteomes" id="UP000657075"/>
    </source>
</evidence>
<keyword evidence="1" id="KW-0812">Transmembrane</keyword>
<keyword evidence="1" id="KW-0472">Membrane</keyword>
<feature type="transmembrane region" description="Helical" evidence="1">
    <location>
        <begin position="129"/>
        <end position="148"/>
    </location>
</feature>
<dbReference type="Proteomes" id="UP000657075">
    <property type="component" value="Unassembled WGS sequence"/>
</dbReference>
<feature type="transmembrane region" description="Helical" evidence="1">
    <location>
        <begin position="88"/>
        <end position="109"/>
    </location>
</feature>
<proteinExistence type="predicted"/>
<gene>
    <name evidence="2" type="ORF">GCM10007112_24940</name>
</gene>
<feature type="transmembrane region" description="Helical" evidence="1">
    <location>
        <begin position="14"/>
        <end position="36"/>
    </location>
</feature>
<keyword evidence="1" id="KW-1133">Transmembrane helix</keyword>
<protein>
    <submittedName>
        <fullName evidence="2">Uncharacterized protein</fullName>
    </submittedName>
</protein>
<dbReference type="AlphaFoldDB" id="A0A830ED02"/>
<accession>A0A830ED02</accession>
<name>A0A830ED02_9CREN</name>